<dbReference type="Proteomes" id="UP001396334">
    <property type="component" value="Unassembled WGS sequence"/>
</dbReference>
<dbReference type="EMBL" id="JBBPBN010000004">
    <property type="protein sequence ID" value="KAK9042697.1"/>
    <property type="molecule type" value="Genomic_DNA"/>
</dbReference>
<keyword evidence="2" id="KW-1185">Reference proteome</keyword>
<proteinExistence type="predicted"/>
<protein>
    <submittedName>
        <fullName evidence="1">Uncharacterized protein</fullName>
    </submittedName>
</protein>
<evidence type="ECO:0000313" key="1">
    <source>
        <dbReference type="EMBL" id="KAK9042697.1"/>
    </source>
</evidence>
<name>A0ABR2TZM4_9ROSI</name>
<comment type="caution">
    <text evidence="1">The sequence shown here is derived from an EMBL/GenBank/DDBJ whole genome shotgun (WGS) entry which is preliminary data.</text>
</comment>
<gene>
    <name evidence="1" type="ORF">V6N11_017762</name>
</gene>
<reference evidence="1 2" key="1">
    <citation type="journal article" date="2024" name="G3 (Bethesda)">
        <title>Genome assembly of Hibiscus sabdariffa L. provides insights into metabolisms of medicinal natural products.</title>
        <authorList>
            <person name="Kim T."/>
        </authorList>
    </citation>
    <scope>NUCLEOTIDE SEQUENCE [LARGE SCALE GENOMIC DNA]</scope>
    <source>
        <strain evidence="1">TK-2024</strain>
        <tissue evidence="1">Old leaves</tissue>
    </source>
</reference>
<sequence>MMFRFTNVFHSFASGRRLGTEHRVEAWVIIWQAQNGVDGSCVGCNSPATDGCIIFSSRVAGVELDHPAEISTGWLPRQAKPAKVMQPVVYDWFEAVIDLAVIKEESLLFPSILGCNLSLSG</sequence>
<accession>A0ABR2TZM4</accession>
<evidence type="ECO:0000313" key="2">
    <source>
        <dbReference type="Proteomes" id="UP001396334"/>
    </source>
</evidence>
<organism evidence="1 2">
    <name type="scientific">Hibiscus sabdariffa</name>
    <name type="common">roselle</name>
    <dbReference type="NCBI Taxonomy" id="183260"/>
    <lineage>
        <taxon>Eukaryota</taxon>
        <taxon>Viridiplantae</taxon>
        <taxon>Streptophyta</taxon>
        <taxon>Embryophyta</taxon>
        <taxon>Tracheophyta</taxon>
        <taxon>Spermatophyta</taxon>
        <taxon>Magnoliopsida</taxon>
        <taxon>eudicotyledons</taxon>
        <taxon>Gunneridae</taxon>
        <taxon>Pentapetalae</taxon>
        <taxon>rosids</taxon>
        <taxon>malvids</taxon>
        <taxon>Malvales</taxon>
        <taxon>Malvaceae</taxon>
        <taxon>Malvoideae</taxon>
        <taxon>Hibiscus</taxon>
    </lineage>
</organism>